<feature type="transmembrane region" description="Helical" evidence="2">
    <location>
        <begin position="30"/>
        <end position="53"/>
    </location>
</feature>
<dbReference type="EMBL" id="CACVKT020008735">
    <property type="protein sequence ID" value="CAC5417324.1"/>
    <property type="molecule type" value="Genomic_DNA"/>
</dbReference>
<keyword evidence="1" id="KW-0325">Glycoprotein</keyword>
<evidence type="ECO:0000256" key="2">
    <source>
        <dbReference type="SAM" id="Phobius"/>
    </source>
</evidence>
<dbReference type="PROSITE" id="PS51365">
    <property type="entry name" value="RENAL_DIPEPTIDASE_2"/>
    <property type="match status" value="1"/>
</dbReference>
<dbReference type="GO" id="GO:0006508">
    <property type="term" value="P:proteolysis"/>
    <property type="evidence" value="ECO:0007669"/>
    <property type="project" value="UniProtKB-KW"/>
</dbReference>
<sequence>MEFHNLSEENNSTNSVRALVSKKKKSRQNVCFYGFLIAALIGIMIGLAIGIPLTKRDSPDQNVQEAQNVLKQYPLIDGKRWNYFSHNDLPWQYRQYVQNKVYEVNLREDTRIQWTNTTNMTSYDFPRLPPQTDIPRLKQGMVGAQFWAAFGPCSATGKDAIRIGMDQVDVIHKFVNKYDDTFELVTTAQGILDAYLSRNRIASLIGLEGGHMISNTLGVLRSFYSLGVRYMTLTHSCDTSWADNWKQDLNMTGSRRGLSAFGEIVVKEMNRLGMIIDLAHVAKQTMIDAIKISAAPVIFSHSSAFEKCEHYRNVQNDVLEMVKNNTGLVMVNFYDGYISKGCLPVNATESTMQHVIDHINYIKDFIGVDYVGIGADYDGVPTLPVGLEDVSKYPDLFGKLRANGWSTEDLKKLAGENFIRVFKDVEKVKEKQKTVQPYEDILPEDETVPNRMCYTSF</sequence>
<dbReference type="Gene3D" id="3.20.20.140">
    <property type="entry name" value="Metal-dependent hydrolases"/>
    <property type="match status" value="1"/>
</dbReference>
<organism evidence="3 4">
    <name type="scientific">Mytilus coruscus</name>
    <name type="common">Sea mussel</name>
    <dbReference type="NCBI Taxonomy" id="42192"/>
    <lineage>
        <taxon>Eukaryota</taxon>
        <taxon>Metazoa</taxon>
        <taxon>Spiralia</taxon>
        <taxon>Lophotrochozoa</taxon>
        <taxon>Mollusca</taxon>
        <taxon>Bivalvia</taxon>
        <taxon>Autobranchia</taxon>
        <taxon>Pteriomorphia</taxon>
        <taxon>Mytilida</taxon>
        <taxon>Mytiloidea</taxon>
        <taxon>Mytilidae</taxon>
        <taxon>Mytilinae</taxon>
        <taxon>Mytilus</taxon>
    </lineage>
</organism>
<keyword evidence="1" id="KW-0645">Protease</keyword>
<dbReference type="PROSITE" id="PS00869">
    <property type="entry name" value="RENAL_DIPEPTIDASE_1"/>
    <property type="match status" value="1"/>
</dbReference>
<dbReference type="SUPFAM" id="SSF51556">
    <property type="entry name" value="Metallo-dependent hydrolases"/>
    <property type="match status" value="1"/>
</dbReference>
<evidence type="ECO:0000313" key="3">
    <source>
        <dbReference type="EMBL" id="CAC5417324.1"/>
    </source>
</evidence>
<keyword evidence="1" id="KW-0449">Lipoprotein</keyword>
<evidence type="ECO:0000313" key="4">
    <source>
        <dbReference type="Proteomes" id="UP000507470"/>
    </source>
</evidence>
<comment type="similarity">
    <text evidence="1">Belongs to the metallo-dependent hydrolases superfamily. Peptidase M19 family.</text>
</comment>
<comment type="cofactor">
    <cofactor evidence="1">
        <name>Zn(2+)</name>
        <dbReference type="ChEBI" id="CHEBI:29105"/>
    </cofactor>
</comment>
<keyword evidence="2" id="KW-0472">Membrane</keyword>
<comment type="subunit">
    <text evidence="1">Homodimer; disulfide-linked.</text>
</comment>
<dbReference type="InterPro" id="IPR032466">
    <property type="entry name" value="Metal_Hydrolase"/>
</dbReference>
<keyword evidence="1" id="KW-0482">Metalloprotease</keyword>
<keyword evidence="2" id="KW-1133">Transmembrane helix</keyword>
<dbReference type="Proteomes" id="UP000507470">
    <property type="component" value="Unassembled WGS sequence"/>
</dbReference>
<keyword evidence="1" id="KW-1015">Disulfide bond</keyword>
<comment type="subcellular location">
    <subcellularLocation>
        <location evidence="1">Membrane</location>
        <topology evidence="1">Lipid-anchor</topology>
        <topology evidence="1">GPI-anchor</topology>
    </subcellularLocation>
</comment>
<name>A0A6J8E9C5_MYTCO</name>
<dbReference type="PANTHER" id="PTHR10443:SF12">
    <property type="entry name" value="DIPEPTIDASE"/>
    <property type="match status" value="1"/>
</dbReference>
<evidence type="ECO:0000256" key="1">
    <source>
        <dbReference type="RuleBase" id="RU341113"/>
    </source>
</evidence>
<keyword evidence="1" id="KW-0479">Metal-binding</keyword>
<keyword evidence="1" id="KW-0336">GPI-anchor</keyword>
<keyword evidence="4" id="KW-1185">Reference proteome</keyword>
<keyword evidence="2" id="KW-0812">Transmembrane</keyword>
<dbReference type="AlphaFoldDB" id="A0A6J8E9C5"/>
<keyword evidence="1" id="KW-0862">Zinc</keyword>
<dbReference type="GO" id="GO:0098552">
    <property type="term" value="C:side of membrane"/>
    <property type="evidence" value="ECO:0007669"/>
    <property type="project" value="UniProtKB-KW"/>
</dbReference>
<dbReference type="GO" id="GO:0070573">
    <property type="term" value="F:metallodipeptidase activity"/>
    <property type="evidence" value="ECO:0007669"/>
    <property type="project" value="InterPro"/>
</dbReference>
<dbReference type="CDD" id="cd01301">
    <property type="entry name" value="rDP_like"/>
    <property type="match status" value="1"/>
</dbReference>
<gene>
    <name evidence="3" type="ORF">MCOR_49837</name>
</gene>
<dbReference type="InterPro" id="IPR000180">
    <property type="entry name" value="Dipep_AS"/>
</dbReference>
<comment type="catalytic activity">
    <reaction evidence="1">
        <text>an L-aminoacyl-L-amino acid + H2O = 2 an L-alpha-amino acid</text>
        <dbReference type="Rhea" id="RHEA:48940"/>
        <dbReference type="ChEBI" id="CHEBI:15377"/>
        <dbReference type="ChEBI" id="CHEBI:59869"/>
        <dbReference type="ChEBI" id="CHEBI:77460"/>
        <dbReference type="EC" id="3.4.13.19"/>
    </reaction>
</comment>
<keyword evidence="1 3" id="KW-0224">Dipeptidase</keyword>
<dbReference type="OrthoDB" id="445695at2759"/>
<dbReference type="EC" id="3.4.13.19" evidence="1"/>
<dbReference type="Pfam" id="PF01244">
    <property type="entry name" value="Peptidase_M19"/>
    <property type="match status" value="1"/>
</dbReference>
<reference evidence="3 4" key="1">
    <citation type="submission" date="2020-06" db="EMBL/GenBank/DDBJ databases">
        <authorList>
            <person name="Li R."/>
            <person name="Bekaert M."/>
        </authorList>
    </citation>
    <scope>NUCLEOTIDE SEQUENCE [LARGE SCALE GENOMIC DNA]</scope>
    <source>
        <strain evidence="4">wild</strain>
    </source>
</reference>
<keyword evidence="1 3" id="KW-0378">Hydrolase</keyword>
<protein>
    <recommendedName>
        <fullName evidence="1">Dipeptidase</fullName>
        <ecNumber evidence="1">3.4.13.19</ecNumber>
    </recommendedName>
</protein>
<accession>A0A6J8E9C5</accession>
<dbReference type="InterPro" id="IPR008257">
    <property type="entry name" value="Pept_M19"/>
</dbReference>
<dbReference type="PANTHER" id="PTHR10443">
    <property type="entry name" value="MICROSOMAL DIPEPTIDASE"/>
    <property type="match status" value="1"/>
</dbReference>
<proteinExistence type="inferred from homology"/>
<dbReference type="GO" id="GO:0046872">
    <property type="term" value="F:metal ion binding"/>
    <property type="evidence" value="ECO:0007669"/>
    <property type="project" value="UniProtKB-UniRule"/>
</dbReference>